<dbReference type="KEGG" id="apak:AP3564_17905"/>
<evidence type="ECO:0000313" key="2">
    <source>
        <dbReference type="EMBL" id="KZN96358.1"/>
    </source>
</evidence>
<dbReference type="OrthoDB" id="1957909at2"/>
<reference evidence="1 4" key="2">
    <citation type="submission" date="2016-10" db="EMBL/GenBank/DDBJ databases">
        <title>The whole genome sequencing and assembly of Aeribacillus pallidus KCTC3564 strain.</title>
        <authorList>
            <person name="Lee Y.-J."/>
            <person name="Park M.-K."/>
            <person name="Yi H."/>
            <person name="Bahn Y.-S."/>
            <person name="Kim J.F."/>
            <person name="Lee D.-W."/>
        </authorList>
    </citation>
    <scope>NUCLEOTIDE SEQUENCE [LARGE SCALE GENOMIC DNA]</scope>
    <source>
        <strain evidence="1 4">KCTC3564</strain>
    </source>
</reference>
<proteinExistence type="predicted"/>
<dbReference type="Pfam" id="PF09548">
    <property type="entry name" value="Spore_III_AB"/>
    <property type="match status" value="1"/>
</dbReference>
<sequence length="170" mass="19278">MKLLGSLFILLATTWIGFDSAKRLTERTRQLRQLKVSLQSLEAEIMYGHTPLQDASLHIAKQAAPPLSNLFTLFSEKLSQGDIDVKSAWESSLLEIWPYTSLKEGELEVLKQFGETLGQHDLISQQKHIKLTMAHLEKEEKEALFNQEHYGKMTKSLGFLAGLLIIILLM</sequence>
<protein>
    <submittedName>
        <fullName evidence="2">Stage III sporulation protein SpoAB</fullName>
    </submittedName>
</protein>
<accession>A0A165XSA1</accession>
<dbReference type="InterPro" id="IPR014198">
    <property type="entry name" value="Spore_III_AB"/>
</dbReference>
<dbReference type="EMBL" id="LWBR01000024">
    <property type="protein sequence ID" value="KZN96358.1"/>
    <property type="molecule type" value="Genomic_DNA"/>
</dbReference>
<dbReference type="EMBL" id="CP017703">
    <property type="protein sequence ID" value="ASS91869.1"/>
    <property type="molecule type" value="Genomic_DNA"/>
</dbReference>
<dbReference type="NCBIfam" id="TIGR02833">
    <property type="entry name" value="spore_III_AB"/>
    <property type="match status" value="1"/>
</dbReference>
<name>A0A165XSA1_9BACI</name>
<dbReference type="Proteomes" id="UP000214606">
    <property type="component" value="Chromosome"/>
</dbReference>
<gene>
    <name evidence="1" type="ORF">AP3564_17905</name>
    <name evidence="2" type="ORF">AZI98_09895</name>
</gene>
<reference evidence="2 3" key="1">
    <citation type="submission" date="2016-04" db="EMBL/GenBank/DDBJ databases">
        <title>Draft genome sequence of Aeribacillus pallidus 8m3 from petroleum reservoir.</title>
        <authorList>
            <person name="Poltaraus A.B."/>
            <person name="Nazina T.N."/>
            <person name="Tourova T.P."/>
            <person name="Malakho S.M."/>
            <person name="Korshunova A.V."/>
            <person name="Sokolova D.S."/>
        </authorList>
    </citation>
    <scope>NUCLEOTIDE SEQUENCE [LARGE SCALE GENOMIC DNA]</scope>
    <source>
        <strain evidence="2 3">8m3</strain>
    </source>
</reference>
<dbReference type="PIRSF" id="PIRSF021435">
    <property type="entry name" value="SpoIIIAB"/>
    <property type="match status" value="1"/>
</dbReference>
<dbReference type="STRING" id="33936.AZI98_09895"/>
<dbReference type="AlphaFoldDB" id="A0A165XSA1"/>
<keyword evidence="3" id="KW-1185">Reference proteome</keyword>
<dbReference type="Proteomes" id="UP000076476">
    <property type="component" value="Unassembled WGS sequence"/>
</dbReference>
<evidence type="ECO:0000313" key="4">
    <source>
        <dbReference type="Proteomes" id="UP000214606"/>
    </source>
</evidence>
<organism evidence="2 3">
    <name type="scientific">Aeribacillus pallidus</name>
    <dbReference type="NCBI Taxonomy" id="33936"/>
    <lineage>
        <taxon>Bacteria</taxon>
        <taxon>Bacillati</taxon>
        <taxon>Bacillota</taxon>
        <taxon>Bacilli</taxon>
        <taxon>Bacillales</taxon>
        <taxon>Bacillaceae</taxon>
        <taxon>Aeribacillus</taxon>
    </lineage>
</organism>
<dbReference type="RefSeq" id="WP_063388117.1">
    <property type="nucleotide sequence ID" value="NZ_CP017703.1"/>
</dbReference>
<evidence type="ECO:0000313" key="3">
    <source>
        <dbReference type="Proteomes" id="UP000076476"/>
    </source>
</evidence>
<evidence type="ECO:0000313" key="1">
    <source>
        <dbReference type="EMBL" id="ASS91869.1"/>
    </source>
</evidence>
<dbReference type="GeneID" id="301126800"/>